<dbReference type="Pfam" id="PF12802">
    <property type="entry name" value="MarR_2"/>
    <property type="match status" value="1"/>
</dbReference>
<dbReference type="PANTHER" id="PTHR33164">
    <property type="entry name" value="TRANSCRIPTIONAL REGULATOR, MARR FAMILY"/>
    <property type="match status" value="1"/>
</dbReference>
<dbReference type="SMART" id="SM00347">
    <property type="entry name" value="HTH_MARR"/>
    <property type="match status" value="1"/>
</dbReference>
<keyword evidence="2" id="KW-0238">DNA-binding</keyword>
<dbReference type="InterPro" id="IPR000835">
    <property type="entry name" value="HTH_MarR-typ"/>
</dbReference>
<sequence length="152" mass="16780">MSEVDSFEPDNLKRGISLKLTVIARVMRNRFDMSVTPHGITRSQWTLIALVATQPGASQRTIAERLEMTAAAAGRLIERLCSDGLLERRQDMKDKRAWRVYLAAAAEPMLALLTELGLAIESRTFAGLSPEEIAHLAALLDKVHANLIETKG</sequence>
<feature type="domain" description="HTH marR-type" evidence="4">
    <location>
        <begin position="13"/>
        <end position="145"/>
    </location>
</feature>
<dbReference type="RefSeq" id="WP_188445234.1">
    <property type="nucleotide sequence ID" value="NZ_BMDW01000002.1"/>
</dbReference>
<dbReference type="Gene3D" id="1.10.10.10">
    <property type="entry name" value="Winged helix-like DNA-binding domain superfamily/Winged helix DNA-binding domain"/>
    <property type="match status" value="1"/>
</dbReference>
<evidence type="ECO:0000313" key="6">
    <source>
        <dbReference type="Proteomes" id="UP000618591"/>
    </source>
</evidence>
<dbReference type="Proteomes" id="UP000618591">
    <property type="component" value="Unassembled WGS sequence"/>
</dbReference>
<dbReference type="InterPro" id="IPR036388">
    <property type="entry name" value="WH-like_DNA-bd_sf"/>
</dbReference>
<dbReference type="EMBL" id="BMDW01000002">
    <property type="protein sequence ID" value="GGA37577.1"/>
    <property type="molecule type" value="Genomic_DNA"/>
</dbReference>
<evidence type="ECO:0000256" key="3">
    <source>
        <dbReference type="ARBA" id="ARBA00023163"/>
    </source>
</evidence>
<evidence type="ECO:0000256" key="2">
    <source>
        <dbReference type="ARBA" id="ARBA00023125"/>
    </source>
</evidence>
<reference evidence="6" key="1">
    <citation type="journal article" date="2019" name="Int. J. Syst. Evol. Microbiol.">
        <title>The Global Catalogue of Microorganisms (GCM) 10K type strain sequencing project: providing services to taxonomists for standard genome sequencing and annotation.</title>
        <authorList>
            <consortium name="The Broad Institute Genomics Platform"/>
            <consortium name="The Broad Institute Genome Sequencing Center for Infectious Disease"/>
            <person name="Wu L."/>
            <person name="Ma J."/>
        </authorList>
    </citation>
    <scope>NUCLEOTIDE SEQUENCE [LARGE SCALE GENOMIC DNA]</scope>
    <source>
        <strain evidence="6">CGMCC 1.10106</strain>
    </source>
</reference>
<comment type="caution">
    <text evidence="5">The sequence shown here is derived from an EMBL/GenBank/DDBJ whole genome shotgun (WGS) entry which is preliminary data.</text>
</comment>
<dbReference type="SUPFAM" id="SSF46785">
    <property type="entry name" value="Winged helix' DNA-binding domain"/>
    <property type="match status" value="1"/>
</dbReference>
<dbReference type="PROSITE" id="PS50995">
    <property type="entry name" value="HTH_MARR_2"/>
    <property type="match status" value="1"/>
</dbReference>
<evidence type="ECO:0000256" key="1">
    <source>
        <dbReference type="ARBA" id="ARBA00023015"/>
    </source>
</evidence>
<dbReference type="InterPro" id="IPR036390">
    <property type="entry name" value="WH_DNA-bd_sf"/>
</dbReference>
<proteinExistence type="predicted"/>
<organism evidence="5 6">
    <name type="scientific">Sphingomonas psychrolutea</name>
    <dbReference type="NCBI Taxonomy" id="1259676"/>
    <lineage>
        <taxon>Bacteria</taxon>
        <taxon>Pseudomonadati</taxon>
        <taxon>Pseudomonadota</taxon>
        <taxon>Alphaproteobacteria</taxon>
        <taxon>Sphingomonadales</taxon>
        <taxon>Sphingomonadaceae</taxon>
        <taxon>Sphingomonas</taxon>
    </lineage>
</organism>
<evidence type="ECO:0000313" key="5">
    <source>
        <dbReference type="EMBL" id="GGA37577.1"/>
    </source>
</evidence>
<dbReference type="PANTHER" id="PTHR33164:SF64">
    <property type="entry name" value="TRANSCRIPTIONAL REGULATOR SLYA"/>
    <property type="match status" value="1"/>
</dbReference>
<name>A0ABQ1G6C7_9SPHN</name>
<keyword evidence="6" id="KW-1185">Reference proteome</keyword>
<keyword evidence="3" id="KW-0804">Transcription</keyword>
<keyword evidence="1" id="KW-0805">Transcription regulation</keyword>
<accession>A0ABQ1G6C7</accession>
<protein>
    <submittedName>
        <fullName evidence="5">Transcriptional regulator</fullName>
    </submittedName>
</protein>
<evidence type="ECO:0000259" key="4">
    <source>
        <dbReference type="PROSITE" id="PS50995"/>
    </source>
</evidence>
<gene>
    <name evidence="5" type="ORF">GCM10011395_04860</name>
</gene>
<dbReference type="InterPro" id="IPR039422">
    <property type="entry name" value="MarR/SlyA-like"/>
</dbReference>
<dbReference type="PRINTS" id="PR00598">
    <property type="entry name" value="HTHMARR"/>
</dbReference>